<dbReference type="PANTHER" id="PTHR24093">
    <property type="entry name" value="CATION TRANSPORTING ATPASE"/>
    <property type="match status" value="1"/>
</dbReference>
<dbReference type="InterPro" id="IPR006068">
    <property type="entry name" value="ATPase_P-typ_cation-transptr_C"/>
</dbReference>
<keyword evidence="5" id="KW-0067">ATP-binding</keyword>
<evidence type="ECO:0000259" key="13">
    <source>
        <dbReference type="Pfam" id="PF00122"/>
    </source>
</evidence>
<evidence type="ECO:0000256" key="5">
    <source>
        <dbReference type="ARBA" id="ARBA00022840"/>
    </source>
</evidence>
<protein>
    <submittedName>
        <fullName evidence="15">Cation-transporting ATPase I</fullName>
    </submittedName>
</protein>
<evidence type="ECO:0000256" key="1">
    <source>
        <dbReference type="ARBA" id="ARBA00004651"/>
    </source>
</evidence>
<evidence type="ECO:0000256" key="12">
    <source>
        <dbReference type="SAM" id="Phobius"/>
    </source>
</evidence>
<dbReference type="PRINTS" id="PR00119">
    <property type="entry name" value="CATATPASE"/>
</dbReference>
<dbReference type="EMBL" id="LJIW01000002">
    <property type="protein sequence ID" value="PNG91118.1"/>
    <property type="molecule type" value="Genomic_DNA"/>
</dbReference>
<dbReference type="NCBIfam" id="TIGR01494">
    <property type="entry name" value="ATPase_P-type"/>
    <property type="match status" value="2"/>
</dbReference>
<keyword evidence="6" id="KW-0460">Magnesium</keyword>
<dbReference type="Gene3D" id="3.30.70.100">
    <property type="match status" value="1"/>
</dbReference>
<dbReference type="SFLD" id="SFLDF00027">
    <property type="entry name" value="p-type_atpase"/>
    <property type="match status" value="1"/>
</dbReference>
<keyword evidence="9 12" id="KW-0472">Membrane</keyword>
<dbReference type="SUPFAM" id="SSF81653">
    <property type="entry name" value="Calcium ATPase, transduction domain A"/>
    <property type="match status" value="1"/>
</dbReference>
<feature type="transmembrane region" description="Helical" evidence="12">
    <location>
        <begin position="1447"/>
        <end position="1468"/>
    </location>
</feature>
<dbReference type="InterPro" id="IPR036163">
    <property type="entry name" value="HMA_dom_sf"/>
</dbReference>
<dbReference type="InterPro" id="IPR023299">
    <property type="entry name" value="ATPase_P-typ_cyto_dom_N"/>
</dbReference>
<feature type="domain" description="P-type ATPase A" evidence="13">
    <location>
        <begin position="849"/>
        <end position="945"/>
    </location>
</feature>
<evidence type="ECO:0000313" key="16">
    <source>
        <dbReference type="Proteomes" id="UP000236520"/>
    </source>
</evidence>
<evidence type="ECO:0000256" key="6">
    <source>
        <dbReference type="ARBA" id="ARBA00022842"/>
    </source>
</evidence>
<organism evidence="15 16">
    <name type="scientific">Streptomyces malaysiensis</name>
    <dbReference type="NCBI Taxonomy" id="92644"/>
    <lineage>
        <taxon>Bacteria</taxon>
        <taxon>Bacillati</taxon>
        <taxon>Actinomycetota</taxon>
        <taxon>Actinomycetes</taxon>
        <taxon>Kitasatosporales</taxon>
        <taxon>Streptomycetaceae</taxon>
        <taxon>Streptomyces</taxon>
        <taxon>Streptomyces violaceusniger group</taxon>
    </lineage>
</organism>
<dbReference type="GO" id="GO:0016887">
    <property type="term" value="F:ATP hydrolysis activity"/>
    <property type="evidence" value="ECO:0007669"/>
    <property type="project" value="InterPro"/>
</dbReference>
<comment type="subcellular location">
    <subcellularLocation>
        <location evidence="1">Cell membrane</location>
        <topology evidence="1">Multi-pass membrane protein</topology>
    </subcellularLocation>
</comment>
<dbReference type="SFLD" id="SFLDS00003">
    <property type="entry name" value="Haloacid_Dehalogenase"/>
    <property type="match status" value="1"/>
</dbReference>
<keyword evidence="16" id="KW-1185">Reference proteome</keyword>
<keyword evidence="3" id="KW-0479">Metal-binding</keyword>
<evidence type="ECO:0000259" key="14">
    <source>
        <dbReference type="Pfam" id="PF00689"/>
    </source>
</evidence>
<dbReference type="Gene3D" id="2.70.150.10">
    <property type="entry name" value="Calcium-transporting ATPase, cytoplasmic transduction domain A"/>
    <property type="match status" value="1"/>
</dbReference>
<feature type="domain" description="Cation-transporting P-type ATPase C-terminal" evidence="14">
    <location>
        <begin position="1443"/>
        <end position="1598"/>
    </location>
</feature>
<dbReference type="InterPro" id="IPR044492">
    <property type="entry name" value="P_typ_ATPase_HD_dom"/>
</dbReference>
<gene>
    <name evidence="15" type="ORF">SMF913_26583</name>
</gene>
<dbReference type="GO" id="GO:0005886">
    <property type="term" value="C:plasma membrane"/>
    <property type="evidence" value="ECO:0007669"/>
    <property type="project" value="UniProtKB-SubCell"/>
</dbReference>
<dbReference type="Gene3D" id="3.40.50.1000">
    <property type="entry name" value="HAD superfamily/HAD-like"/>
    <property type="match status" value="1"/>
</dbReference>
<dbReference type="InterPro" id="IPR018303">
    <property type="entry name" value="ATPase_P-typ_P_site"/>
</dbReference>
<evidence type="ECO:0000313" key="15">
    <source>
        <dbReference type="EMBL" id="PNG91118.1"/>
    </source>
</evidence>
<name>A0A2J7YSW5_STRMQ</name>
<sequence length="1617" mass="165650">MLPITTLTGLVSAPSRGISGLRLRLADISDVLRDTGDRRTSRRVWARAGRAHMEVRGLTGHGAGHERLVHELESALRQLAGVNWARVNASLGQVLVDFDEDEFGPEDVLEVVERVEAAHGTGADDFPAGRPQPPFASTPATLAATALAADCLGLATAAIRRMTMRPALSPTLRIPTVMAEIQPRLRGALESRLGRAQADALIGVSNAVVHALTRGEAPLALDALQRLLQLAEIRGRQTVWQRREPELVADGDGLPERSHPAAPRPAPLPPGPVETCVDRTSLAALSGAGGLLVWTRDLEQAGKALLATVPKAAAMGREAFAARLGDVLARDGVVPMDGTALRLLDRVSAVLTDARVLCAGRPRLLSVATVGDLGEAEAWSAAQSVLDRRPLRELSGDGPWTRGPWRLERPHELPAALPASPPALTADLYGADGRRQARVRIGCELDPLADALVAAARRGARRLVLTHHASTDEIAPWADELLPPGASLPDTVRRLQLDGHGVLVISGADDEALGAADLGVAVMARGAGRVCWSADLLCGPGLVHAWRVLRALEDARSVSRRSARLSMGGSALGALIAAAGTRPAVAGLATSPVYSAAFLAMLGGIRAARRVERRPAPAPRVRGNWHALGARETLSVLCAFRENGTEPPDCSGAPHGAGPGEPGAAPGDPGAPRSSRAPWADATRLVPDAAGTDVRAGAPGAVGAGVVGAGVVGAGVVGAGVVGAGALGAGVVGAASSRFAALTRNTASLVNAVREELHDPLTPVLALGAAASAAVGSGVDSFLVLSVMAGNAVISGAQRLRAERSLRGLLLSERMNGRLVGWAPSMSLADGVAADREVFFAGLTTAPVHTVAAEELRVGDIVALRPSDVVPADARLLVSERLELDEAGLTGESGPVAKDPAATPGADLADRSCMVYQGCTVLAGTGYAVVVAAGAQTEAGRAAELAGRPTAPIGIEGRLAALTKVALPATGLGGAAVTLLGLLHGAPVREALSTGVAIAVAAVPEGLPLVATVAQSAAARRLSHRGVLTRSPRVLEALGRVDVVCFDKTGTLTEGRLAVARVAAYDHELPRGSALGERLLRTAARACPEPEGGRALAHATDQAVIDAAAAHCDGDGVWRPVSELPFEASRGFSACLGTESGRPHLAVKGAPEIVLARCAYALSPGAADDTSPLSPTAAYDTGPLSPGTADDTRPPTPGAADGARPLTPERLRATERLLHSLASDGLRVLAVAETRPAGSDTPTSEVAAIARELTLLGFIAIADTTRPGAAETVKRLTDAGVRVAMVTGDHPTTAVAIARELGIADAEPVLTGAELDTLPEGERVERIARTTVFARVSPEHKVRIVQALRQAGQVVAMTGDGVNDAAAIRLADIGIGLSARGSASARAAADLVLTDPDPTRILDALREGRALWRSVRDAVAILVGGNAGEVAFTLLGAAVAGRAPLGARQLLLVNLLTDMLPALAVALARARRPERAKSGEDPLVGGPASALFGSDLGRILAVRGSATALGAAAAWQCGRMTGRARRASTMGLAALVGTQLGQTFMTDWHSPLVLVTSLASAATLFAIVETPVVSHFFGCTPLGPMAWSVVGACSAGATLGAAVAPRLLFPRRMPLAV</sequence>
<feature type="region of interest" description="Disordered" evidence="11">
    <location>
        <begin position="249"/>
        <end position="271"/>
    </location>
</feature>
<dbReference type="SFLD" id="SFLDG00002">
    <property type="entry name" value="C1.7:_P-type_atpase_like"/>
    <property type="match status" value="1"/>
</dbReference>
<feature type="transmembrane region" description="Helical" evidence="12">
    <location>
        <begin position="1552"/>
        <end position="1573"/>
    </location>
</feature>
<dbReference type="PRINTS" id="PR00120">
    <property type="entry name" value="HATPASE"/>
</dbReference>
<dbReference type="PANTHER" id="PTHR24093:SF513">
    <property type="entry name" value="CATION-TRANSPORTING ATPASE I-RELATED"/>
    <property type="match status" value="1"/>
</dbReference>
<dbReference type="SUPFAM" id="SSF55008">
    <property type="entry name" value="HMA, heavy metal-associated domain"/>
    <property type="match status" value="1"/>
</dbReference>
<dbReference type="RefSeq" id="WP_250850860.1">
    <property type="nucleotide sequence ID" value="NZ_LJIW01000002.1"/>
</dbReference>
<accession>A0A2J7YSW5</accession>
<keyword evidence="8 12" id="KW-1133">Transmembrane helix</keyword>
<dbReference type="Gene3D" id="3.40.1110.10">
    <property type="entry name" value="Calcium-transporting ATPase, cytoplasmic domain N"/>
    <property type="match status" value="1"/>
</dbReference>
<dbReference type="InterPro" id="IPR008250">
    <property type="entry name" value="ATPase_P-typ_transduc_dom_A_sf"/>
</dbReference>
<dbReference type="InterPro" id="IPR006121">
    <property type="entry name" value="HMA_dom"/>
</dbReference>
<feature type="transmembrane region" description="Helical" evidence="12">
    <location>
        <begin position="1585"/>
        <end position="1609"/>
    </location>
</feature>
<evidence type="ECO:0000256" key="2">
    <source>
        <dbReference type="ARBA" id="ARBA00022692"/>
    </source>
</evidence>
<evidence type="ECO:0000256" key="9">
    <source>
        <dbReference type="ARBA" id="ARBA00023136"/>
    </source>
</evidence>
<evidence type="ECO:0000256" key="3">
    <source>
        <dbReference type="ARBA" id="ARBA00022723"/>
    </source>
</evidence>
<feature type="compositionally biased region" description="Low complexity" evidence="11">
    <location>
        <begin position="662"/>
        <end position="672"/>
    </location>
</feature>
<dbReference type="GO" id="GO:0005524">
    <property type="term" value="F:ATP binding"/>
    <property type="evidence" value="ECO:0007669"/>
    <property type="project" value="UniProtKB-KW"/>
</dbReference>
<feature type="region of interest" description="Disordered" evidence="11">
    <location>
        <begin position="1166"/>
        <end position="1206"/>
    </location>
</feature>
<keyword evidence="2 12" id="KW-0812">Transmembrane</keyword>
<dbReference type="Pfam" id="PF00689">
    <property type="entry name" value="Cation_ATPase_C"/>
    <property type="match status" value="1"/>
</dbReference>
<dbReference type="Proteomes" id="UP000236520">
    <property type="component" value="Unassembled WGS sequence"/>
</dbReference>
<evidence type="ECO:0000256" key="11">
    <source>
        <dbReference type="SAM" id="MobiDB-lite"/>
    </source>
</evidence>
<dbReference type="Gene3D" id="1.20.1110.10">
    <property type="entry name" value="Calcium-transporting ATPase, transmembrane domain"/>
    <property type="match status" value="1"/>
</dbReference>
<keyword evidence="7" id="KW-1278">Translocase</keyword>
<dbReference type="PROSITE" id="PS00154">
    <property type="entry name" value="ATPASE_E1_E2"/>
    <property type="match status" value="1"/>
</dbReference>
<keyword evidence="4" id="KW-0547">Nucleotide-binding</keyword>
<evidence type="ECO:0000256" key="4">
    <source>
        <dbReference type="ARBA" id="ARBA00022741"/>
    </source>
</evidence>
<dbReference type="GO" id="GO:0005388">
    <property type="term" value="F:P-type calcium transporter activity"/>
    <property type="evidence" value="ECO:0007669"/>
    <property type="project" value="TreeGrafter"/>
</dbReference>
<feature type="region of interest" description="Disordered" evidence="11">
    <location>
        <begin position="647"/>
        <end position="678"/>
    </location>
</feature>
<evidence type="ECO:0000256" key="8">
    <source>
        <dbReference type="ARBA" id="ARBA00022989"/>
    </source>
</evidence>
<dbReference type="InterPro" id="IPR001757">
    <property type="entry name" value="P_typ_ATPase"/>
</dbReference>
<proteinExistence type="predicted"/>
<dbReference type="SUPFAM" id="SSF81660">
    <property type="entry name" value="Metal cation-transporting ATPase, ATP-binding domain N"/>
    <property type="match status" value="1"/>
</dbReference>
<dbReference type="Pfam" id="PF00702">
    <property type="entry name" value="Hydrolase"/>
    <property type="match status" value="1"/>
</dbReference>
<comment type="catalytic activity">
    <reaction evidence="10">
        <text>ATP + H2O = ADP + phosphate + H(+)</text>
        <dbReference type="Rhea" id="RHEA:13065"/>
        <dbReference type="ChEBI" id="CHEBI:15377"/>
        <dbReference type="ChEBI" id="CHEBI:15378"/>
        <dbReference type="ChEBI" id="CHEBI:30616"/>
        <dbReference type="ChEBI" id="CHEBI:43474"/>
        <dbReference type="ChEBI" id="CHEBI:456216"/>
    </reaction>
</comment>
<feature type="compositionally biased region" description="Pro residues" evidence="11">
    <location>
        <begin position="262"/>
        <end position="271"/>
    </location>
</feature>
<evidence type="ECO:0000256" key="10">
    <source>
        <dbReference type="ARBA" id="ARBA00049360"/>
    </source>
</evidence>
<dbReference type="GO" id="GO:0046872">
    <property type="term" value="F:metal ion binding"/>
    <property type="evidence" value="ECO:0007669"/>
    <property type="project" value="UniProtKB-KW"/>
</dbReference>
<dbReference type="SUPFAM" id="SSF81665">
    <property type="entry name" value="Calcium ATPase, transmembrane domain M"/>
    <property type="match status" value="1"/>
</dbReference>
<dbReference type="InterPro" id="IPR059000">
    <property type="entry name" value="ATPase_P-type_domA"/>
</dbReference>
<dbReference type="InterPro" id="IPR023214">
    <property type="entry name" value="HAD_sf"/>
</dbReference>
<reference evidence="15 16" key="1">
    <citation type="submission" date="2015-09" db="EMBL/GenBank/DDBJ databases">
        <title>Genome sequence, genome mining and natural product profiling of a biocontrol bacterium Streptomyces malaysiensis F913.</title>
        <authorList>
            <person name="Xu Y."/>
            <person name="Wei J."/>
            <person name="Xie J."/>
            <person name="Li T."/>
            <person name="Zhou Z."/>
        </authorList>
    </citation>
    <scope>NUCLEOTIDE SEQUENCE [LARGE SCALE GENOMIC DNA]</scope>
    <source>
        <strain evidence="15 16">F913</strain>
    </source>
</reference>
<dbReference type="Pfam" id="PF00122">
    <property type="entry name" value="E1-E2_ATPase"/>
    <property type="match status" value="1"/>
</dbReference>
<evidence type="ECO:0000256" key="7">
    <source>
        <dbReference type="ARBA" id="ARBA00022967"/>
    </source>
</evidence>
<dbReference type="InterPro" id="IPR036412">
    <property type="entry name" value="HAD-like_sf"/>
</dbReference>
<dbReference type="SUPFAM" id="SSF56784">
    <property type="entry name" value="HAD-like"/>
    <property type="match status" value="1"/>
</dbReference>
<dbReference type="CDD" id="cd00371">
    <property type="entry name" value="HMA"/>
    <property type="match status" value="1"/>
</dbReference>
<comment type="caution">
    <text evidence="15">The sequence shown here is derived from an EMBL/GenBank/DDBJ whole genome shotgun (WGS) entry which is preliminary data.</text>
</comment>
<dbReference type="InterPro" id="IPR023298">
    <property type="entry name" value="ATPase_P-typ_TM_dom_sf"/>
</dbReference>